<evidence type="ECO:0000313" key="2">
    <source>
        <dbReference type="EMBL" id="RUT35465.1"/>
    </source>
</evidence>
<accession>A0A433XMW3</accession>
<comment type="caution">
    <text evidence="2">The sequence shown here is derived from an EMBL/GenBank/DDBJ whole genome shotgun (WGS) entry which is preliminary data.</text>
</comment>
<gene>
    <name evidence="2" type="ORF">EJP77_00065</name>
</gene>
<keyword evidence="3" id="KW-1185">Reference proteome</keyword>
<dbReference type="AlphaFoldDB" id="A0A433XMW3"/>
<feature type="region of interest" description="Disordered" evidence="1">
    <location>
        <begin position="74"/>
        <end position="101"/>
    </location>
</feature>
<protein>
    <submittedName>
        <fullName evidence="2">Uncharacterized protein</fullName>
    </submittedName>
</protein>
<name>A0A433XMW3_9BACL</name>
<reference evidence="2 3" key="1">
    <citation type="submission" date="2018-12" db="EMBL/GenBank/DDBJ databases">
        <authorList>
            <person name="Sun L."/>
            <person name="Chen Z."/>
        </authorList>
    </citation>
    <scope>NUCLEOTIDE SEQUENCE [LARGE SCALE GENOMIC DNA]</scope>
    <source>
        <strain evidence="2 3">3-5-3</strain>
    </source>
</reference>
<dbReference type="EMBL" id="RZNX01000001">
    <property type="protein sequence ID" value="RUT35465.1"/>
    <property type="molecule type" value="Genomic_DNA"/>
</dbReference>
<dbReference type="RefSeq" id="WP_127197165.1">
    <property type="nucleotide sequence ID" value="NZ_RZNX01000001.1"/>
</dbReference>
<dbReference type="OrthoDB" id="2666331at2"/>
<organism evidence="2 3">
    <name type="scientific">Paenibacillus zeisoli</name>
    <dbReference type="NCBI Taxonomy" id="2496267"/>
    <lineage>
        <taxon>Bacteria</taxon>
        <taxon>Bacillati</taxon>
        <taxon>Bacillota</taxon>
        <taxon>Bacilli</taxon>
        <taxon>Bacillales</taxon>
        <taxon>Paenibacillaceae</taxon>
        <taxon>Paenibacillus</taxon>
    </lineage>
</organism>
<sequence>MQREHQPIQPELKKTGRLVSKTKLMAFALLLTVPAALSGCGQQDECDPDYDTGCEYDSSSGHYYYGGGGYYGGSSRSSGSTSDGSSHSGFGSGSSHSSFGG</sequence>
<proteinExistence type="predicted"/>
<evidence type="ECO:0000256" key="1">
    <source>
        <dbReference type="SAM" id="MobiDB-lite"/>
    </source>
</evidence>
<dbReference type="Proteomes" id="UP000272464">
    <property type="component" value="Unassembled WGS sequence"/>
</dbReference>
<evidence type="ECO:0000313" key="3">
    <source>
        <dbReference type="Proteomes" id="UP000272464"/>
    </source>
</evidence>